<evidence type="ECO:0000313" key="4">
    <source>
        <dbReference type="EMBL" id="NHN29463.1"/>
    </source>
</evidence>
<keyword evidence="5" id="KW-1185">Reference proteome</keyword>
<reference evidence="4" key="1">
    <citation type="submission" date="2020-03" db="EMBL/GenBank/DDBJ databases">
        <title>Draft sequencing of Paenibacilllus sp. S3N08.</title>
        <authorList>
            <person name="Kim D.-U."/>
        </authorList>
    </citation>
    <scope>NUCLEOTIDE SEQUENCE</scope>
    <source>
        <strain evidence="4">S3N08</strain>
    </source>
</reference>
<dbReference type="PANTHER" id="PTHR32308">
    <property type="entry name" value="LYASE BETA SUBUNIT, PUTATIVE (AFU_ORTHOLOGUE AFUA_4G13030)-RELATED"/>
    <property type="match status" value="1"/>
</dbReference>
<dbReference type="InterPro" id="IPR039480">
    <property type="entry name" value="C-C_Bond_Lyase-like"/>
</dbReference>
<evidence type="ECO:0000256" key="3">
    <source>
        <dbReference type="ARBA" id="ARBA00022842"/>
    </source>
</evidence>
<dbReference type="Pfam" id="PF15617">
    <property type="entry name" value="C-C_Bond_Lyase"/>
    <property type="match status" value="1"/>
</dbReference>
<proteinExistence type="predicted"/>
<dbReference type="PANTHER" id="PTHR32308:SF10">
    <property type="entry name" value="CITRATE LYASE SUBUNIT BETA"/>
    <property type="match status" value="1"/>
</dbReference>
<dbReference type="InterPro" id="IPR040442">
    <property type="entry name" value="Pyrv_kinase-like_dom_sf"/>
</dbReference>
<dbReference type="GO" id="GO:0016829">
    <property type="term" value="F:lyase activity"/>
    <property type="evidence" value="ECO:0007669"/>
    <property type="project" value="UniProtKB-KW"/>
</dbReference>
<keyword evidence="4" id="KW-0456">Lyase</keyword>
<comment type="caution">
    <text evidence="4">The sequence shown here is derived from an EMBL/GenBank/DDBJ whole genome shotgun (WGS) entry which is preliminary data.</text>
</comment>
<dbReference type="EMBL" id="JAAOIW010000002">
    <property type="protein sequence ID" value="NHN29463.1"/>
    <property type="molecule type" value="Genomic_DNA"/>
</dbReference>
<dbReference type="InterPro" id="IPR015813">
    <property type="entry name" value="Pyrv/PenolPyrv_kinase-like_dom"/>
</dbReference>
<evidence type="ECO:0000256" key="2">
    <source>
        <dbReference type="ARBA" id="ARBA00022723"/>
    </source>
</evidence>
<evidence type="ECO:0000256" key="1">
    <source>
        <dbReference type="ARBA" id="ARBA00001946"/>
    </source>
</evidence>
<evidence type="ECO:0000313" key="5">
    <source>
        <dbReference type="Proteomes" id="UP001165962"/>
    </source>
</evidence>
<keyword evidence="3" id="KW-0460">Magnesium</keyword>
<comment type="cofactor">
    <cofactor evidence="1">
        <name>Mg(2+)</name>
        <dbReference type="ChEBI" id="CHEBI:18420"/>
    </cofactor>
</comment>
<dbReference type="RefSeq" id="WP_166147445.1">
    <property type="nucleotide sequence ID" value="NZ_JAAOIW010000002.1"/>
</dbReference>
<dbReference type="Proteomes" id="UP001165962">
    <property type="component" value="Unassembled WGS sequence"/>
</dbReference>
<keyword evidence="2" id="KW-0479">Metal-binding</keyword>
<organism evidence="4 5">
    <name type="scientific">Paenibacillus agricola</name>
    <dbReference type="NCBI Taxonomy" id="2716264"/>
    <lineage>
        <taxon>Bacteria</taxon>
        <taxon>Bacillati</taxon>
        <taxon>Bacillota</taxon>
        <taxon>Bacilli</taxon>
        <taxon>Bacillales</taxon>
        <taxon>Paenibacillaceae</taxon>
        <taxon>Paenibacillus</taxon>
    </lineage>
</organism>
<dbReference type="Gene3D" id="3.20.20.60">
    <property type="entry name" value="Phosphoenolpyruvate-binding domains"/>
    <property type="match status" value="1"/>
</dbReference>
<gene>
    <name evidence="4" type="ORF">G9U52_06410</name>
</gene>
<sequence>MRYFNYLSEEEEKLLFHELPVSFDNASDKEMLSFAVGAALYTPATRQTIADDILAGKHEGLVSMIIDLEDAIGDHQVKLAEECLLLQLNRLSAWVRHGTLQRHHLPLLFIRIRSPEQMSTVLALIGDNVELLTGFVFPKFTVDNADEFLQLLIAYNRNKSPSAPALYGMPILETTAVIYRESRLETLIGIKKKLDPHKELILNIRIGATDFSSLFGIRRSSDMTIYDLSVIRDCIADIINIFGRIEDGYVISGPVWEYFKNDRVLKPQLRETPFEDALGRKGRRLRMQVINRFMDGLIREIALDKENGLIGKTIIHPTHITLVQALLVVTHEEYMDASSIMANNTGFLGVMKSQYENKMNEIKPHMNWAQRIISRSKVYGVLHENQNFTSLLIRLGQEKAYLQN</sequence>
<accession>A0ABX0J1A5</accession>
<dbReference type="SUPFAM" id="SSF51621">
    <property type="entry name" value="Phosphoenolpyruvate/pyruvate domain"/>
    <property type="match status" value="1"/>
</dbReference>
<protein>
    <submittedName>
        <fullName evidence="4">HpcH/HpaI aldolase/citrate lyase family protein</fullName>
    </submittedName>
</protein>
<name>A0ABX0J1A5_9BACL</name>